<keyword evidence="4" id="KW-0223">Dioxygenase</keyword>
<dbReference type="EMBL" id="BAABBM010000001">
    <property type="protein sequence ID" value="GAA3894877.1"/>
    <property type="molecule type" value="Genomic_DNA"/>
</dbReference>
<name>A0ABP7L9E8_9SPHN</name>
<dbReference type="Pfam" id="PF13640">
    <property type="entry name" value="2OG-FeII_Oxy_3"/>
    <property type="match status" value="1"/>
</dbReference>
<accession>A0ABP7L9E8</accession>
<keyword evidence="2" id="KW-0479">Metal-binding</keyword>
<organism evidence="8 9">
    <name type="scientific">Sphingomonas limnosediminicola</name>
    <dbReference type="NCBI Taxonomy" id="940133"/>
    <lineage>
        <taxon>Bacteria</taxon>
        <taxon>Pseudomonadati</taxon>
        <taxon>Pseudomonadota</taxon>
        <taxon>Alphaproteobacteria</taxon>
        <taxon>Sphingomonadales</taxon>
        <taxon>Sphingomonadaceae</taxon>
        <taxon>Sphingomonas</taxon>
    </lineage>
</organism>
<evidence type="ECO:0000256" key="1">
    <source>
        <dbReference type="ARBA" id="ARBA00001961"/>
    </source>
</evidence>
<comment type="caution">
    <text evidence="8">The sequence shown here is derived from an EMBL/GenBank/DDBJ whole genome shotgun (WGS) entry which is preliminary data.</text>
</comment>
<dbReference type="PANTHER" id="PTHR10869">
    <property type="entry name" value="PROLYL 4-HYDROXYLASE ALPHA SUBUNIT"/>
    <property type="match status" value="1"/>
</dbReference>
<dbReference type="InterPro" id="IPR005123">
    <property type="entry name" value="Oxoglu/Fe-dep_dioxygenase_dom"/>
</dbReference>
<reference evidence="9" key="1">
    <citation type="journal article" date="2019" name="Int. J. Syst. Evol. Microbiol.">
        <title>The Global Catalogue of Microorganisms (GCM) 10K type strain sequencing project: providing services to taxonomists for standard genome sequencing and annotation.</title>
        <authorList>
            <consortium name="The Broad Institute Genomics Platform"/>
            <consortium name="The Broad Institute Genome Sequencing Center for Infectious Disease"/>
            <person name="Wu L."/>
            <person name="Ma J."/>
        </authorList>
    </citation>
    <scope>NUCLEOTIDE SEQUENCE [LARGE SCALE GENOMIC DNA]</scope>
    <source>
        <strain evidence="9">JCM 17543</strain>
    </source>
</reference>
<feature type="domain" description="Fe2OG dioxygenase" evidence="7">
    <location>
        <begin position="219"/>
        <end position="326"/>
    </location>
</feature>
<gene>
    <name evidence="8" type="ORF">GCM10022276_12490</name>
</gene>
<protein>
    <recommendedName>
        <fullName evidence="7">Fe2OG dioxygenase domain-containing protein</fullName>
    </recommendedName>
</protein>
<keyword evidence="9" id="KW-1185">Reference proteome</keyword>
<keyword evidence="6" id="KW-0408">Iron</keyword>
<keyword evidence="5" id="KW-0560">Oxidoreductase</keyword>
<evidence type="ECO:0000256" key="4">
    <source>
        <dbReference type="ARBA" id="ARBA00022964"/>
    </source>
</evidence>
<dbReference type="SMART" id="SM00702">
    <property type="entry name" value="P4Hc"/>
    <property type="match status" value="1"/>
</dbReference>
<sequence>MSTRQLPSTGMDDCLSVIGEVPDRQFRTAMSLLADGDRSQLLEAVDLIGDAAAAGHAEATERRAVLEAVGVVQAPDWNKALNSLADAAELGSSSAAQQLILLAENRFKATLSACTHAGTWREMRSRISISERLRPPEPNGLTLSRDPFVRAIDTLCSSAECQWLIAAATPRLERAEVFGAGVDRGRTNQSAVLSLSDTDLVAQMIRTRIANELGAPLPCLEVPQVLRYAVGEEFVLHCDFLDPKLLQDEIDRAGQRSATFLIYLNQDFDGGETSFPVLGIDHRGNTGDGLVFGNLDHFRAPDPRTQHAGKPPTRGVKWVFSQWIRDRYAA</sequence>
<dbReference type="InterPro" id="IPR045054">
    <property type="entry name" value="P4HA-like"/>
</dbReference>
<evidence type="ECO:0000313" key="9">
    <source>
        <dbReference type="Proteomes" id="UP001500827"/>
    </source>
</evidence>
<dbReference type="RefSeq" id="WP_344698815.1">
    <property type="nucleotide sequence ID" value="NZ_BAABBM010000001.1"/>
</dbReference>
<evidence type="ECO:0000259" key="7">
    <source>
        <dbReference type="PROSITE" id="PS51471"/>
    </source>
</evidence>
<dbReference type="InterPro" id="IPR044862">
    <property type="entry name" value="Pro_4_hyd_alph_FE2OG_OXY"/>
</dbReference>
<dbReference type="Proteomes" id="UP001500827">
    <property type="component" value="Unassembled WGS sequence"/>
</dbReference>
<dbReference type="InterPro" id="IPR006620">
    <property type="entry name" value="Pro_4_hyd_alph"/>
</dbReference>
<keyword evidence="3" id="KW-0847">Vitamin C</keyword>
<evidence type="ECO:0000256" key="2">
    <source>
        <dbReference type="ARBA" id="ARBA00022723"/>
    </source>
</evidence>
<dbReference type="Gene3D" id="2.60.120.620">
    <property type="entry name" value="q2cbj1_9rhob like domain"/>
    <property type="match status" value="1"/>
</dbReference>
<dbReference type="PROSITE" id="PS51471">
    <property type="entry name" value="FE2OG_OXY"/>
    <property type="match status" value="1"/>
</dbReference>
<proteinExistence type="predicted"/>
<dbReference type="PANTHER" id="PTHR10869:SF246">
    <property type="entry name" value="TRANSMEMBRANE PROLYL 4-HYDROXYLASE"/>
    <property type="match status" value="1"/>
</dbReference>
<evidence type="ECO:0000313" key="8">
    <source>
        <dbReference type="EMBL" id="GAA3894877.1"/>
    </source>
</evidence>
<evidence type="ECO:0000256" key="6">
    <source>
        <dbReference type="ARBA" id="ARBA00023004"/>
    </source>
</evidence>
<evidence type="ECO:0000256" key="5">
    <source>
        <dbReference type="ARBA" id="ARBA00023002"/>
    </source>
</evidence>
<evidence type="ECO:0000256" key="3">
    <source>
        <dbReference type="ARBA" id="ARBA00022896"/>
    </source>
</evidence>
<comment type="cofactor">
    <cofactor evidence="1">
        <name>L-ascorbate</name>
        <dbReference type="ChEBI" id="CHEBI:38290"/>
    </cofactor>
</comment>